<keyword evidence="1" id="KW-0472">Membrane</keyword>
<dbReference type="InterPro" id="IPR011655">
    <property type="entry name" value="MpPF26"/>
</dbReference>
<dbReference type="RefSeq" id="WP_289724117.1">
    <property type="nucleotide sequence ID" value="NZ_JAUDUY010000002.1"/>
</dbReference>
<dbReference type="NCBIfam" id="NF040945">
    <property type="entry name" value="CCC_membrane"/>
    <property type="match status" value="1"/>
</dbReference>
<dbReference type="EMBL" id="JAUDUY010000002">
    <property type="protein sequence ID" value="MDM9630749.1"/>
    <property type="molecule type" value="Genomic_DNA"/>
</dbReference>
<keyword evidence="1" id="KW-1133">Transmembrane helix</keyword>
<keyword evidence="1" id="KW-0812">Transmembrane</keyword>
<name>A0ABT7WCW4_9FLAO</name>
<feature type="transmembrane region" description="Helical" evidence="1">
    <location>
        <begin position="67"/>
        <end position="94"/>
    </location>
</feature>
<keyword evidence="3" id="KW-1185">Reference proteome</keyword>
<evidence type="ECO:0000313" key="3">
    <source>
        <dbReference type="Proteomes" id="UP001174839"/>
    </source>
</evidence>
<sequence length="100" mass="10693">MTQEPLPGASTAQTMGILCLVGTLLCCGPFGAIFGIIGLNNASKAEALYREEPERYSGYENIRSARILSYIGIGLSLLMLIFYILFGGVILALITTGNMN</sequence>
<accession>A0ABT7WCW4</accession>
<dbReference type="Pfam" id="PF07666">
    <property type="entry name" value="MpPF26"/>
    <property type="match status" value="1"/>
</dbReference>
<gene>
    <name evidence="2" type="ORF">QU605_04670</name>
</gene>
<feature type="transmembrane region" description="Helical" evidence="1">
    <location>
        <begin position="15"/>
        <end position="39"/>
    </location>
</feature>
<organism evidence="2 3">
    <name type="scientific">Robiginitalea aurantiaca</name>
    <dbReference type="NCBI Taxonomy" id="3056915"/>
    <lineage>
        <taxon>Bacteria</taxon>
        <taxon>Pseudomonadati</taxon>
        <taxon>Bacteroidota</taxon>
        <taxon>Flavobacteriia</taxon>
        <taxon>Flavobacteriales</taxon>
        <taxon>Flavobacteriaceae</taxon>
        <taxon>Robiginitalea</taxon>
    </lineage>
</organism>
<reference evidence="2" key="1">
    <citation type="submission" date="2023-06" db="EMBL/GenBank/DDBJ databases">
        <title>Robiginitalea aurantiacus sp. nov. and Algoriphagus sediminis sp. nov., isolated from coastal sediment.</title>
        <authorList>
            <person name="Zhou Z.Y."/>
            <person name="An J."/>
            <person name="Jia Y.W."/>
            <person name="Du Z.J."/>
        </authorList>
    </citation>
    <scope>NUCLEOTIDE SEQUENCE</scope>
    <source>
        <strain evidence="2">M39</strain>
    </source>
</reference>
<evidence type="ECO:0000256" key="1">
    <source>
        <dbReference type="SAM" id="Phobius"/>
    </source>
</evidence>
<comment type="caution">
    <text evidence="2">The sequence shown here is derived from an EMBL/GenBank/DDBJ whole genome shotgun (WGS) entry which is preliminary data.</text>
</comment>
<dbReference type="Proteomes" id="UP001174839">
    <property type="component" value="Unassembled WGS sequence"/>
</dbReference>
<proteinExistence type="predicted"/>
<evidence type="ECO:0000313" key="2">
    <source>
        <dbReference type="EMBL" id="MDM9630749.1"/>
    </source>
</evidence>
<protein>
    <submittedName>
        <fullName evidence="2">CCC motif membrane protein</fullName>
    </submittedName>
</protein>